<name>A0A2H0V3R3_9BACT</name>
<gene>
    <name evidence="1" type="ORF">COT97_04910</name>
</gene>
<accession>A0A2H0V3R3</accession>
<reference evidence="2" key="1">
    <citation type="submission" date="2017-09" db="EMBL/GenBank/DDBJ databases">
        <title>Depth-based differentiation of microbial function through sediment-hosted aquifers and enrichment of novel symbionts in the deep terrestrial subsurface.</title>
        <authorList>
            <person name="Probst A.J."/>
            <person name="Ladd B."/>
            <person name="Jarett J.K."/>
            <person name="Geller-Mcgrath D.E."/>
            <person name="Sieber C.M.K."/>
            <person name="Emerson J.B."/>
            <person name="Anantharaman K."/>
            <person name="Thomas B.C."/>
            <person name="Malmstrom R."/>
            <person name="Stieglmeier M."/>
            <person name="Klingl A."/>
            <person name="Woyke T."/>
            <person name="Ryan C.M."/>
            <person name="Banfield J.F."/>
        </authorList>
    </citation>
    <scope>NUCLEOTIDE SEQUENCE [LARGE SCALE GENOMIC DNA]</scope>
</reference>
<proteinExistence type="predicted"/>
<evidence type="ECO:0000313" key="1">
    <source>
        <dbReference type="EMBL" id="PIR93744.1"/>
    </source>
</evidence>
<dbReference type="Proteomes" id="UP000229901">
    <property type="component" value="Unassembled WGS sequence"/>
</dbReference>
<organism evidence="1 2">
    <name type="scientific">Candidatus Falkowbacteria bacterium CG10_big_fil_rev_8_21_14_0_10_39_11</name>
    <dbReference type="NCBI Taxonomy" id="1974565"/>
    <lineage>
        <taxon>Bacteria</taxon>
        <taxon>Candidatus Falkowiibacteriota</taxon>
    </lineage>
</organism>
<comment type="caution">
    <text evidence="1">The sequence shown here is derived from an EMBL/GenBank/DDBJ whole genome shotgun (WGS) entry which is preliminary data.</text>
</comment>
<protein>
    <submittedName>
        <fullName evidence="1">Uncharacterized protein</fullName>
    </submittedName>
</protein>
<dbReference type="AlphaFoldDB" id="A0A2H0V3R3"/>
<dbReference type="EMBL" id="PFAP01000039">
    <property type="protein sequence ID" value="PIR93744.1"/>
    <property type="molecule type" value="Genomic_DNA"/>
</dbReference>
<evidence type="ECO:0000313" key="2">
    <source>
        <dbReference type="Proteomes" id="UP000229901"/>
    </source>
</evidence>
<sequence>MPNKDLPVYEPKKEKQESRFVARVVAGIRAGREEAILQVLEKKNTRDKINAALTAEDVESLFVAVKGIDERKISEEGLKQTVETMLKVMLEKKVNEAQQRDKAVTPKITSERLGRALAALVEKREARRKADEKRKMTVRAGLAALGQRPMESVLGVPKARSRTERLLQRKAELAKELRFDSFDVLVEYYKDLAGRVNEAEELNLLVAQAEKILPLLDKTDQSEKMQKLLNFINYLAKFKKTDGTMNDPRILENPFVKEDDFVPGKVEIQPGVSGRDPRILDNPFGARPVRGEVLFQPGTSDESKEAQVRLREEQGAEMKIVSPFSDNEEQRPTRVLEAQQESIPFDIYRSREEVVQAQKDFLAKLKTMNTVTSSVWGKMNPGEDKEDYERLKGMVNSVWGETLVIMNLLMTESVGKRKKTMDDFVKGETRILPKDKNIRKDVQKILKGILMYGMRERKKIERK</sequence>